<dbReference type="Proteomes" id="UP000324222">
    <property type="component" value="Unassembled WGS sequence"/>
</dbReference>
<gene>
    <name evidence="1" type="ORF">E2C01_074892</name>
</gene>
<name>A0A5B7IDK7_PORTR</name>
<dbReference type="EMBL" id="VSRR010053677">
    <property type="protein sequence ID" value="MPC80315.1"/>
    <property type="molecule type" value="Genomic_DNA"/>
</dbReference>
<accession>A0A5B7IDK7</accession>
<dbReference type="AlphaFoldDB" id="A0A5B7IDK7"/>
<proteinExistence type="predicted"/>
<reference evidence="1 2" key="1">
    <citation type="submission" date="2019-05" db="EMBL/GenBank/DDBJ databases">
        <title>Another draft genome of Portunus trituberculatus and its Hox gene families provides insights of decapod evolution.</title>
        <authorList>
            <person name="Jeong J.-H."/>
            <person name="Song I."/>
            <person name="Kim S."/>
            <person name="Choi T."/>
            <person name="Kim D."/>
            <person name="Ryu S."/>
            <person name="Kim W."/>
        </authorList>
    </citation>
    <scope>NUCLEOTIDE SEQUENCE [LARGE SCALE GENOMIC DNA]</scope>
    <source>
        <tissue evidence="1">Muscle</tissue>
    </source>
</reference>
<evidence type="ECO:0000313" key="2">
    <source>
        <dbReference type="Proteomes" id="UP000324222"/>
    </source>
</evidence>
<keyword evidence="2" id="KW-1185">Reference proteome</keyword>
<protein>
    <submittedName>
        <fullName evidence="1">Uncharacterized protein</fullName>
    </submittedName>
</protein>
<sequence length="244" mass="26076">MPSRGESDPGITQYNPIIHITSLSSPGNHSLASLNCSPHGTPHKRFPHACLNGKNSCAPSSCLHPACDSSYPDCTRAPLPPAVSCYLHLTQSPSQYSVSPAPPPAGPDESRPHMRLPVCGLRAPPPGMLRPGIAAVGWTGPDQARVRKPPRREVDLTANTNYHYAQHLSCSHLLLLLLLLLTMVRHVGTINRVAKTNRPPGKEYEGCSHLHGLPCRGCLAWSRHSAARTLGAVSAPPGGARQHA</sequence>
<comment type="caution">
    <text evidence="1">The sequence shown here is derived from an EMBL/GenBank/DDBJ whole genome shotgun (WGS) entry which is preliminary data.</text>
</comment>
<organism evidence="1 2">
    <name type="scientific">Portunus trituberculatus</name>
    <name type="common">Swimming crab</name>
    <name type="synonym">Neptunus trituberculatus</name>
    <dbReference type="NCBI Taxonomy" id="210409"/>
    <lineage>
        <taxon>Eukaryota</taxon>
        <taxon>Metazoa</taxon>
        <taxon>Ecdysozoa</taxon>
        <taxon>Arthropoda</taxon>
        <taxon>Crustacea</taxon>
        <taxon>Multicrustacea</taxon>
        <taxon>Malacostraca</taxon>
        <taxon>Eumalacostraca</taxon>
        <taxon>Eucarida</taxon>
        <taxon>Decapoda</taxon>
        <taxon>Pleocyemata</taxon>
        <taxon>Brachyura</taxon>
        <taxon>Eubrachyura</taxon>
        <taxon>Portunoidea</taxon>
        <taxon>Portunidae</taxon>
        <taxon>Portuninae</taxon>
        <taxon>Portunus</taxon>
    </lineage>
</organism>
<evidence type="ECO:0000313" key="1">
    <source>
        <dbReference type="EMBL" id="MPC80315.1"/>
    </source>
</evidence>